<proteinExistence type="predicted"/>
<evidence type="ECO:0000313" key="2">
    <source>
        <dbReference type="RefSeq" id="XP_075107112.1"/>
    </source>
</evidence>
<organism evidence="1 2">
    <name type="scientific">Nicotiana tabacum</name>
    <name type="common">Common tobacco</name>
    <dbReference type="NCBI Taxonomy" id="4097"/>
    <lineage>
        <taxon>Eukaryota</taxon>
        <taxon>Viridiplantae</taxon>
        <taxon>Streptophyta</taxon>
        <taxon>Embryophyta</taxon>
        <taxon>Tracheophyta</taxon>
        <taxon>Spermatophyta</taxon>
        <taxon>Magnoliopsida</taxon>
        <taxon>eudicotyledons</taxon>
        <taxon>Gunneridae</taxon>
        <taxon>Pentapetalae</taxon>
        <taxon>asterids</taxon>
        <taxon>lamiids</taxon>
        <taxon>Solanales</taxon>
        <taxon>Solanaceae</taxon>
        <taxon>Nicotianoideae</taxon>
        <taxon>Nicotianeae</taxon>
        <taxon>Nicotiana</taxon>
    </lineage>
</organism>
<keyword evidence="1" id="KW-1185">Reference proteome</keyword>
<reference evidence="1" key="1">
    <citation type="journal article" date="2014" name="Nat. Commun.">
        <title>The tobacco genome sequence and its comparison with those of tomato and potato.</title>
        <authorList>
            <person name="Sierro N."/>
            <person name="Battey J.N."/>
            <person name="Ouadi S."/>
            <person name="Bakaher N."/>
            <person name="Bovet L."/>
            <person name="Willig A."/>
            <person name="Goepfert S."/>
            <person name="Peitsch M.C."/>
            <person name="Ivanov N.V."/>
        </authorList>
    </citation>
    <scope>NUCLEOTIDE SEQUENCE [LARGE SCALE GENOMIC DNA]</scope>
</reference>
<dbReference type="RefSeq" id="XP_075107112.1">
    <property type="nucleotide sequence ID" value="XM_075251011.1"/>
</dbReference>
<evidence type="ECO:0000313" key="1">
    <source>
        <dbReference type="Proteomes" id="UP000790787"/>
    </source>
</evidence>
<accession>A0AC58UC97</accession>
<gene>
    <name evidence="2" type="primary">LOC142180089</name>
</gene>
<name>A0AC58UC97_TOBAC</name>
<sequence>MEVEIFDVWRIDFMGPFPSSSGCKYILVAVDYVSKWVEAIALPTNDAKVVVNFVKKHIFTRFGTPRVMISDGGIHFCNNLLDNVLAKYGIKHKRDKADSLEKTISASRKDWAAKLDDALWAYCTAYKTPIGTSTYKMVYGKVCHLPVELEHKAYWAIKKMNFDADLAGRKWLMQLNELDEFRLHAYENAKLNKEKTKRWHDKHIYHREFEPGQLVLLLNSRLRPFPGKLKSRWSGPFEVVTVTPHGAIELRVLGGERTFLVNGQRVKHFYGSDFDRQKSKVLLAND</sequence>
<dbReference type="Proteomes" id="UP000790787">
    <property type="component" value="Chromosome 4"/>
</dbReference>
<protein>
    <submittedName>
        <fullName evidence="2">Uncharacterized protein LOC142180089</fullName>
    </submittedName>
</protein>
<reference evidence="2" key="2">
    <citation type="submission" date="2025-08" db="UniProtKB">
        <authorList>
            <consortium name="RefSeq"/>
        </authorList>
    </citation>
    <scope>IDENTIFICATION</scope>
    <source>
        <tissue evidence="2">Leaf</tissue>
    </source>
</reference>